<keyword evidence="3" id="KW-1185">Reference proteome</keyword>
<dbReference type="EMBL" id="FQUA01000017">
    <property type="protein sequence ID" value="SHF09793.1"/>
    <property type="molecule type" value="Genomic_DNA"/>
</dbReference>
<dbReference type="EMBL" id="CP014223">
    <property type="protein sequence ID" value="AMJ40173.1"/>
    <property type="molecule type" value="Genomic_DNA"/>
</dbReference>
<dbReference type="Proteomes" id="UP000184204">
    <property type="component" value="Unassembled WGS sequence"/>
</dbReference>
<evidence type="ECO:0000313" key="3">
    <source>
        <dbReference type="Proteomes" id="UP000068026"/>
    </source>
</evidence>
<reference evidence="4" key="3">
    <citation type="submission" date="2016-11" db="EMBL/GenBank/DDBJ databases">
        <authorList>
            <person name="Jaros S."/>
            <person name="Januszkiewicz K."/>
            <person name="Wedrychowicz H."/>
        </authorList>
    </citation>
    <scope>NUCLEOTIDE SEQUENCE [LARGE SCALE GENOMIC DNA]</scope>
    <source>
        <strain evidence="4">DSM 1682</strain>
    </source>
</reference>
<protein>
    <recommendedName>
        <fullName evidence="5">DUF4367 domain-containing protein</fullName>
    </recommendedName>
</protein>
<dbReference type="OrthoDB" id="9925091at2"/>
<dbReference type="RefSeq" id="WP_066047643.1">
    <property type="nucleotide sequence ID" value="NZ_CP014223.1"/>
</dbReference>
<evidence type="ECO:0000313" key="4">
    <source>
        <dbReference type="Proteomes" id="UP000184204"/>
    </source>
</evidence>
<reference evidence="3" key="2">
    <citation type="submission" date="2016-01" db="EMBL/GenBank/DDBJ databases">
        <authorList>
            <person name="Poehlein A."/>
            <person name="Schlien K."/>
            <person name="Gottschalk G."/>
            <person name="Buckel W."/>
            <person name="Daniel R."/>
        </authorList>
    </citation>
    <scope>NUCLEOTIDE SEQUENCE [LARGE SCALE GENOMIC DNA]</scope>
    <source>
        <strain evidence="3">X2</strain>
    </source>
</reference>
<reference evidence="2" key="4">
    <citation type="submission" date="2016-11" db="EMBL/GenBank/DDBJ databases">
        <authorList>
            <person name="Varghese N."/>
            <person name="Submissions S."/>
        </authorList>
    </citation>
    <scope>NUCLEOTIDE SEQUENCE</scope>
    <source>
        <strain evidence="2">DSM 1682</strain>
    </source>
</reference>
<evidence type="ECO:0000313" key="1">
    <source>
        <dbReference type="EMBL" id="AMJ40173.1"/>
    </source>
</evidence>
<evidence type="ECO:0000313" key="2">
    <source>
        <dbReference type="EMBL" id="SHF09793.1"/>
    </source>
</evidence>
<reference evidence="1 3" key="1">
    <citation type="journal article" date="2016" name="Genome Announc.">
        <title>Complete Genome Sequence of the Amino Acid-Fermenting Clostridium propionicum X2 (DSM 1682).</title>
        <authorList>
            <person name="Poehlein A."/>
            <person name="Schlien K."/>
            <person name="Chowdhury N.P."/>
            <person name="Gottschalk G."/>
            <person name="Buckel W."/>
            <person name="Daniel R."/>
        </authorList>
    </citation>
    <scope>NUCLEOTIDE SEQUENCE [LARGE SCALE GENOMIC DNA]</scope>
    <source>
        <strain evidence="1 3">X2</strain>
    </source>
</reference>
<organism evidence="2 4">
    <name type="scientific">Anaerotignum propionicum DSM 1682</name>
    <dbReference type="NCBI Taxonomy" id="991789"/>
    <lineage>
        <taxon>Bacteria</taxon>
        <taxon>Bacillati</taxon>
        <taxon>Bacillota</taxon>
        <taxon>Clostridia</taxon>
        <taxon>Lachnospirales</taxon>
        <taxon>Anaerotignaceae</taxon>
        <taxon>Anaerotignum</taxon>
    </lineage>
</organism>
<dbReference type="AlphaFoldDB" id="A0A0X8VA39"/>
<accession>A0A0X8VA39</accession>
<name>A0A0X8VA39_ANAPI</name>
<dbReference type="KEGG" id="cpro:CPRO_05700"/>
<dbReference type="Proteomes" id="UP000068026">
    <property type="component" value="Chromosome"/>
</dbReference>
<proteinExistence type="predicted"/>
<sequence length="126" mass="14687">MKKRKYLITIAVIGFLIFIWHQEPPKGIGLTNQFIGTYACQTDPQCYITVYKDGNFYYYNQTIFHYKGVFKESAKDTYALSGKKITPQSITSKERSFRFLDGETELSFKKIYEIPLITETVKKLAE</sequence>
<evidence type="ECO:0008006" key="5">
    <source>
        <dbReference type="Google" id="ProtNLM"/>
    </source>
</evidence>
<gene>
    <name evidence="1" type="ORF">CPRO_05700</name>
    <name evidence="2" type="ORF">SAMN02745151_02765</name>
</gene>